<proteinExistence type="predicted"/>
<dbReference type="SUPFAM" id="SSF56281">
    <property type="entry name" value="Metallo-hydrolase/oxidoreductase"/>
    <property type="match status" value="1"/>
</dbReference>
<feature type="signal peptide" evidence="1">
    <location>
        <begin position="1"/>
        <end position="21"/>
    </location>
</feature>
<dbReference type="InterPro" id="IPR001279">
    <property type="entry name" value="Metallo-B-lactamas"/>
</dbReference>
<dbReference type="GO" id="GO:0016787">
    <property type="term" value="F:hydrolase activity"/>
    <property type="evidence" value="ECO:0007669"/>
    <property type="project" value="UniProtKB-KW"/>
</dbReference>
<feature type="domain" description="Metallo-beta-lactamase" evidence="2">
    <location>
        <begin position="38"/>
        <end position="222"/>
    </location>
</feature>
<dbReference type="SMART" id="SM00849">
    <property type="entry name" value="Lactamase_B"/>
    <property type="match status" value="1"/>
</dbReference>
<dbReference type="InterPro" id="IPR036866">
    <property type="entry name" value="RibonucZ/Hydroxyglut_hydro"/>
</dbReference>
<protein>
    <submittedName>
        <fullName evidence="3">MBL fold metallo-hydrolase</fullName>
    </submittedName>
</protein>
<dbReference type="EMBL" id="QRVM01000013">
    <property type="protein sequence ID" value="RGS47396.1"/>
    <property type="molecule type" value="Genomic_DNA"/>
</dbReference>
<keyword evidence="1" id="KW-0732">Signal</keyword>
<gene>
    <name evidence="3" type="ORF">DWX92_04300</name>
</gene>
<dbReference type="Gene3D" id="3.60.15.10">
    <property type="entry name" value="Ribonuclease Z/Hydroxyacylglutathione hydrolase-like"/>
    <property type="match status" value="1"/>
</dbReference>
<dbReference type="PANTHER" id="PTHR30619">
    <property type="entry name" value="DNA INTERNALIZATION/COMPETENCE PROTEIN COMEC/REC2"/>
    <property type="match status" value="1"/>
</dbReference>
<dbReference type="InterPro" id="IPR052159">
    <property type="entry name" value="Competence_DNA_uptake"/>
</dbReference>
<dbReference type="Pfam" id="PF00753">
    <property type="entry name" value="Lactamase_B"/>
    <property type="match status" value="1"/>
</dbReference>
<feature type="chain" id="PRO_5039299143" evidence="1">
    <location>
        <begin position="22"/>
        <end position="270"/>
    </location>
</feature>
<accession>A0A412J591</accession>
<dbReference type="Proteomes" id="UP000285274">
    <property type="component" value="Unassembled WGS sequence"/>
</dbReference>
<evidence type="ECO:0000259" key="2">
    <source>
        <dbReference type="SMART" id="SM00849"/>
    </source>
</evidence>
<evidence type="ECO:0000313" key="4">
    <source>
        <dbReference type="Proteomes" id="UP000285274"/>
    </source>
</evidence>
<dbReference type="PANTHER" id="PTHR30619:SF1">
    <property type="entry name" value="RECOMBINATION PROTEIN 2"/>
    <property type="match status" value="1"/>
</dbReference>
<comment type="caution">
    <text evidence="3">The sequence shown here is derived from an EMBL/GenBank/DDBJ whole genome shotgun (WGS) entry which is preliminary data.</text>
</comment>
<organism evidence="3 4">
    <name type="scientific">Holdemanella biformis</name>
    <dbReference type="NCBI Taxonomy" id="1735"/>
    <lineage>
        <taxon>Bacteria</taxon>
        <taxon>Bacillati</taxon>
        <taxon>Bacillota</taxon>
        <taxon>Erysipelotrichia</taxon>
        <taxon>Erysipelotrichales</taxon>
        <taxon>Erysipelotrichaceae</taxon>
        <taxon>Holdemanella</taxon>
    </lineage>
</organism>
<dbReference type="RefSeq" id="WP_118319757.1">
    <property type="nucleotide sequence ID" value="NZ_QRVM01000013.1"/>
</dbReference>
<dbReference type="AlphaFoldDB" id="A0A412J591"/>
<name>A0A412J591_9FIRM</name>
<reference evidence="3 4" key="1">
    <citation type="submission" date="2018-08" db="EMBL/GenBank/DDBJ databases">
        <title>A genome reference for cultivated species of the human gut microbiota.</title>
        <authorList>
            <person name="Zou Y."/>
            <person name="Xue W."/>
            <person name="Luo G."/>
        </authorList>
    </citation>
    <scope>NUCLEOTIDE SEQUENCE [LARGE SCALE GENOMIC DNA]</scope>
    <source>
        <strain evidence="3 4">AF22-10AC</strain>
    </source>
</reference>
<sequence>MKVLFKFVLLSAMLISFTGCQKSNEVAIYQLSNQSYSQMMSYIIEDEGTTIVVDGGTAEDEDNLIKTIKKVSKDRKVEAWFLTHYHKDHTGALAKYLQSGSNEIKIDKVYYNFPEESWVERNEPHRYEDVVAIDQGLKTFDNKEVVSFNQKITVGEDQIDVLRTYNPEITENAGNNSSSVYKMNVQGTKILFLGDLGVEGGEELLSLNKEAIKNMDYVQMAHHGQAGVNEDVYQVIDPKYCLWPTTDWLWKNEGKATKQMKQKNGLKLYM</sequence>
<dbReference type="PROSITE" id="PS51257">
    <property type="entry name" value="PROKAR_LIPOPROTEIN"/>
    <property type="match status" value="1"/>
</dbReference>
<evidence type="ECO:0000256" key="1">
    <source>
        <dbReference type="SAM" id="SignalP"/>
    </source>
</evidence>
<evidence type="ECO:0000313" key="3">
    <source>
        <dbReference type="EMBL" id="RGS47396.1"/>
    </source>
</evidence>
<keyword evidence="3" id="KW-0378">Hydrolase</keyword>